<comment type="caution">
    <text evidence="3">The sequence shown here is derived from an EMBL/GenBank/DDBJ whole genome shotgun (WGS) entry which is preliminary data.</text>
</comment>
<comment type="similarity">
    <text evidence="1">Belongs to the CdaR family.</text>
</comment>
<dbReference type="InterPro" id="IPR041522">
    <property type="entry name" value="CdaR_GGDEF"/>
</dbReference>
<evidence type="ECO:0000313" key="4">
    <source>
        <dbReference type="Proteomes" id="UP001597417"/>
    </source>
</evidence>
<dbReference type="PANTHER" id="PTHR33744">
    <property type="entry name" value="CARBOHYDRATE DIACID REGULATOR"/>
    <property type="match status" value="1"/>
</dbReference>
<dbReference type="SMART" id="SM00065">
    <property type="entry name" value="GAF"/>
    <property type="match status" value="1"/>
</dbReference>
<protein>
    <submittedName>
        <fullName evidence="3">Helix-turn-helix domain-containing protein</fullName>
    </submittedName>
</protein>
<feature type="domain" description="GAF" evidence="2">
    <location>
        <begin position="46"/>
        <end position="196"/>
    </location>
</feature>
<dbReference type="InterPro" id="IPR025736">
    <property type="entry name" value="PucR_C-HTH_dom"/>
</dbReference>
<dbReference type="InterPro" id="IPR051448">
    <property type="entry name" value="CdaR-like_regulators"/>
</dbReference>
<dbReference type="PANTHER" id="PTHR33744:SF1">
    <property type="entry name" value="DNA-BINDING TRANSCRIPTIONAL ACTIVATOR ADER"/>
    <property type="match status" value="1"/>
</dbReference>
<evidence type="ECO:0000313" key="3">
    <source>
        <dbReference type="EMBL" id="MFD2415674.1"/>
    </source>
</evidence>
<accession>A0ABW5FKW9</accession>
<dbReference type="InterPro" id="IPR042070">
    <property type="entry name" value="PucR_C-HTH_sf"/>
</dbReference>
<sequence length="581" mass="62721">MVIESRSRAVLLDRLTTAEEHPPPGGDDAYQALVRIGTHLQAGEVHGDDVFGLIVGHVKKLLDGDVAWLALADPAEGTVRVQVAAGALCPDFARMEVPFGAGIGGAAVDRGRPIVVRDATRYDNDLPAAVADTLRREGIQSILCAPMAMDGAVVGALYIGSREVVAFDSAASALLSSVAAQAAVTIQNARLYQTLTEQRDTLQQAFEAHRILTDASLSGAGVEKIAAELGRLMRCVLDLEVYGGIPRSLRFAADGVADLAFSDRAAQQPAKADRDEACVSVPIIAGGTELGRLRALGMEFLAPVQLRTLEHGATVIALELVKEQAVLEVEWRMQGELFEELVRTSETVPESLKARAARMGMDLDLPHRVGVLTPFDEAHDARLMEFVRRHLRSASGLVSRHEGRIVIVLADIDGQDLVTELHQRAARAQIAFSCGLSRAHTRLDIAVREANAAHGLARRSRHMLISYEQLGPLRFLLDSTETGETLGVVEEYLGPLIAHDAQRHGDLAPTLRAFLANGGHHPSTCADCHIHASTLKYRLGRIAAITGQDLNDPTTRFHYRLAFELLAFLELLGVSPFGQRS</sequence>
<organism evidence="3 4">
    <name type="scientific">Amycolatopsis pigmentata</name>
    <dbReference type="NCBI Taxonomy" id="450801"/>
    <lineage>
        <taxon>Bacteria</taxon>
        <taxon>Bacillati</taxon>
        <taxon>Actinomycetota</taxon>
        <taxon>Actinomycetes</taxon>
        <taxon>Pseudonocardiales</taxon>
        <taxon>Pseudonocardiaceae</taxon>
        <taxon>Amycolatopsis</taxon>
    </lineage>
</organism>
<dbReference type="SUPFAM" id="SSF55781">
    <property type="entry name" value="GAF domain-like"/>
    <property type="match status" value="1"/>
</dbReference>
<gene>
    <name evidence="3" type="ORF">ACFSXZ_04960</name>
</gene>
<dbReference type="InterPro" id="IPR029016">
    <property type="entry name" value="GAF-like_dom_sf"/>
</dbReference>
<evidence type="ECO:0000256" key="1">
    <source>
        <dbReference type="ARBA" id="ARBA00006754"/>
    </source>
</evidence>
<dbReference type="RefSeq" id="WP_378261674.1">
    <property type="nucleotide sequence ID" value="NZ_JBHUKR010000004.1"/>
</dbReference>
<name>A0ABW5FKW9_9PSEU</name>
<proteinExistence type="inferred from homology"/>
<dbReference type="Gene3D" id="3.30.450.40">
    <property type="match status" value="1"/>
</dbReference>
<dbReference type="Gene3D" id="1.10.10.2840">
    <property type="entry name" value="PucR C-terminal helix-turn-helix domain"/>
    <property type="match status" value="1"/>
</dbReference>
<keyword evidence="4" id="KW-1185">Reference proteome</keyword>
<dbReference type="EMBL" id="JBHUKR010000004">
    <property type="protein sequence ID" value="MFD2415674.1"/>
    <property type="molecule type" value="Genomic_DNA"/>
</dbReference>
<evidence type="ECO:0000259" key="2">
    <source>
        <dbReference type="SMART" id="SM00065"/>
    </source>
</evidence>
<reference evidence="4" key="1">
    <citation type="journal article" date="2019" name="Int. J. Syst. Evol. Microbiol.">
        <title>The Global Catalogue of Microorganisms (GCM) 10K type strain sequencing project: providing services to taxonomists for standard genome sequencing and annotation.</title>
        <authorList>
            <consortium name="The Broad Institute Genomics Platform"/>
            <consortium name="The Broad Institute Genome Sequencing Center for Infectious Disease"/>
            <person name="Wu L."/>
            <person name="Ma J."/>
        </authorList>
    </citation>
    <scope>NUCLEOTIDE SEQUENCE [LARGE SCALE GENOMIC DNA]</scope>
    <source>
        <strain evidence="4">CGMCC 4.7645</strain>
    </source>
</reference>
<dbReference type="Pfam" id="PF17853">
    <property type="entry name" value="GGDEF_2"/>
    <property type="match status" value="1"/>
</dbReference>
<dbReference type="InterPro" id="IPR003018">
    <property type="entry name" value="GAF"/>
</dbReference>
<dbReference type="Proteomes" id="UP001597417">
    <property type="component" value="Unassembled WGS sequence"/>
</dbReference>
<dbReference type="Pfam" id="PF13556">
    <property type="entry name" value="HTH_30"/>
    <property type="match status" value="1"/>
</dbReference>
<dbReference type="Pfam" id="PF13185">
    <property type="entry name" value="GAF_2"/>
    <property type="match status" value="1"/>
</dbReference>